<feature type="compositionally biased region" description="Acidic residues" evidence="1">
    <location>
        <begin position="234"/>
        <end position="247"/>
    </location>
</feature>
<feature type="domain" description="Cellobiose dehydrogenase-like cytochrome" evidence="3">
    <location>
        <begin position="27"/>
        <end position="203"/>
    </location>
</feature>
<evidence type="ECO:0000313" key="5">
    <source>
        <dbReference type="Proteomes" id="UP000664132"/>
    </source>
</evidence>
<gene>
    <name evidence="4" type="ORF">IFR04_007248</name>
</gene>
<dbReference type="SUPFAM" id="SSF49344">
    <property type="entry name" value="CBD9-like"/>
    <property type="match status" value="1"/>
</dbReference>
<reference evidence="4" key="1">
    <citation type="submission" date="2021-02" db="EMBL/GenBank/DDBJ databases">
        <title>Genome sequence Cadophora malorum strain M34.</title>
        <authorList>
            <person name="Stefanovic E."/>
            <person name="Vu D."/>
            <person name="Scully C."/>
            <person name="Dijksterhuis J."/>
            <person name="Roader J."/>
            <person name="Houbraken J."/>
        </authorList>
    </citation>
    <scope>NUCLEOTIDE SEQUENCE</scope>
    <source>
        <strain evidence="4">M34</strain>
    </source>
</reference>
<dbReference type="PANTHER" id="PTHR47190">
    <property type="entry name" value="DEHYDROGENASE, PUTATIVE-RELATED"/>
    <property type="match status" value="1"/>
</dbReference>
<comment type="caution">
    <text evidence="4">The sequence shown here is derived from an EMBL/GenBank/DDBJ whole genome shotgun (WGS) entry which is preliminary data.</text>
</comment>
<proteinExistence type="predicted"/>
<dbReference type="EMBL" id="JAFJYH010000101">
    <property type="protein sequence ID" value="KAG4419651.1"/>
    <property type="molecule type" value="Genomic_DNA"/>
</dbReference>
<dbReference type="InterPro" id="IPR053208">
    <property type="entry name" value="GMC_Oxidoreductase_CD"/>
</dbReference>
<name>A0A8H7W6R8_9HELO</name>
<evidence type="ECO:0000313" key="4">
    <source>
        <dbReference type="EMBL" id="KAG4419651.1"/>
    </source>
</evidence>
<keyword evidence="2" id="KW-0732">Signal</keyword>
<evidence type="ECO:0000256" key="2">
    <source>
        <dbReference type="SAM" id="SignalP"/>
    </source>
</evidence>
<dbReference type="CDD" id="cd09630">
    <property type="entry name" value="CDH_like_cytochrome"/>
    <property type="match status" value="1"/>
</dbReference>
<sequence length="260" mass="26734">MITLFSTTLLFSLHIVTLSNAQTTAPFTDIVTGIQFQRFFGAKTQFAFGIALPENPTTDFIGQMTFPLTAAGGWGGIALADDMVGPLLLAAWPNGNAVESSFRLASTEDASPPVANGNFSVAPIPSGTSVNASSMSFTFLCQNCIDSKLGFAAGNTLGTFGMAWALAGKPVSNPADAATELSFHDKGFDEFDAQLNAARSPLFGEWAQLAGASIVSNGSTTAVTPVTGGFAGGEADDDDDDDDDDSGEAAGADSDSDDDD</sequence>
<feature type="signal peptide" evidence="2">
    <location>
        <begin position="1"/>
        <end position="21"/>
    </location>
</feature>
<dbReference type="Gene3D" id="2.60.40.1210">
    <property type="entry name" value="Cellobiose dehydrogenase, cytochrome domain"/>
    <property type="match status" value="1"/>
</dbReference>
<evidence type="ECO:0000259" key="3">
    <source>
        <dbReference type="Pfam" id="PF16010"/>
    </source>
</evidence>
<keyword evidence="5" id="KW-1185">Reference proteome</keyword>
<dbReference type="PANTHER" id="PTHR47190:SF4">
    <property type="entry name" value="DEHYDROGENASE, PUTATIVE-RELATED"/>
    <property type="match status" value="1"/>
</dbReference>
<dbReference type="OrthoDB" id="413885at2759"/>
<protein>
    <recommendedName>
        <fullName evidence="3">Cellobiose dehydrogenase-like cytochrome domain-containing protein</fullName>
    </recommendedName>
</protein>
<dbReference type="Pfam" id="PF16010">
    <property type="entry name" value="CDH-cyt"/>
    <property type="match status" value="1"/>
</dbReference>
<accession>A0A8H7W6R8</accession>
<evidence type="ECO:0000256" key="1">
    <source>
        <dbReference type="SAM" id="MobiDB-lite"/>
    </source>
</evidence>
<organism evidence="4 5">
    <name type="scientific">Cadophora malorum</name>
    <dbReference type="NCBI Taxonomy" id="108018"/>
    <lineage>
        <taxon>Eukaryota</taxon>
        <taxon>Fungi</taxon>
        <taxon>Dikarya</taxon>
        <taxon>Ascomycota</taxon>
        <taxon>Pezizomycotina</taxon>
        <taxon>Leotiomycetes</taxon>
        <taxon>Helotiales</taxon>
        <taxon>Ploettnerulaceae</taxon>
        <taxon>Cadophora</taxon>
    </lineage>
</organism>
<dbReference type="InterPro" id="IPR015920">
    <property type="entry name" value="Cellobiose_DH-like_cyt"/>
</dbReference>
<feature type="chain" id="PRO_5034622231" description="Cellobiose dehydrogenase-like cytochrome domain-containing protein" evidence="2">
    <location>
        <begin position="22"/>
        <end position="260"/>
    </location>
</feature>
<dbReference type="Proteomes" id="UP000664132">
    <property type="component" value="Unassembled WGS sequence"/>
</dbReference>
<feature type="region of interest" description="Disordered" evidence="1">
    <location>
        <begin position="223"/>
        <end position="260"/>
    </location>
</feature>
<dbReference type="AlphaFoldDB" id="A0A8H7W6R8"/>